<protein>
    <recommendedName>
        <fullName evidence="4 8">Beta-galactosidase</fullName>
        <ecNumber evidence="3 8">3.2.1.23</ecNumber>
    </recommendedName>
    <alternativeName>
        <fullName evidence="7 8">Lactase</fullName>
    </alternativeName>
</protein>
<comment type="catalytic activity">
    <reaction evidence="1 8">
        <text>Hydrolysis of terminal non-reducing beta-D-galactose residues in beta-D-galactosides.</text>
        <dbReference type="EC" id="3.2.1.23"/>
    </reaction>
</comment>
<dbReference type="InterPro" id="IPR006102">
    <property type="entry name" value="Ig-like_GH2"/>
</dbReference>
<reference evidence="11" key="1">
    <citation type="journal article" date="2019" name="Int. J. Syst. Evol. Microbiol.">
        <title>The Global Catalogue of Microorganisms (GCM) 10K type strain sequencing project: providing services to taxonomists for standard genome sequencing and annotation.</title>
        <authorList>
            <consortium name="The Broad Institute Genomics Platform"/>
            <consortium name="The Broad Institute Genome Sequencing Center for Infectious Disease"/>
            <person name="Wu L."/>
            <person name="Ma J."/>
        </authorList>
    </citation>
    <scope>NUCLEOTIDE SEQUENCE [LARGE SCALE GENOMIC DNA]</scope>
    <source>
        <strain evidence="11">JCM 4565</strain>
    </source>
</reference>
<dbReference type="SMART" id="SM01038">
    <property type="entry name" value="Bgal_small_N"/>
    <property type="match status" value="1"/>
</dbReference>
<dbReference type="InterPro" id="IPR036156">
    <property type="entry name" value="Beta-gal/glucu_dom_sf"/>
</dbReference>
<dbReference type="InterPro" id="IPR032312">
    <property type="entry name" value="LacZ_4"/>
</dbReference>
<dbReference type="Gene3D" id="2.60.40.10">
    <property type="entry name" value="Immunoglobulins"/>
    <property type="match status" value="2"/>
</dbReference>
<organism evidence="10 11">
    <name type="scientific">Streptomyces blastmyceticus</name>
    <dbReference type="NCBI Taxonomy" id="68180"/>
    <lineage>
        <taxon>Bacteria</taxon>
        <taxon>Bacillati</taxon>
        <taxon>Actinomycetota</taxon>
        <taxon>Actinomycetes</taxon>
        <taxon>Kitasatosporales</taxon>
        <taxon>Streptomycetaceae</taxon>
        <taxon>Streptomyces</taxon>
    </lineage>
</organism>
<dbReference type="SUPFAM" id="SSF49303">
    <property type="entry name" value="beta-Galactosidase/glucuronidase domain"/>
    <property type="match status" value="2"/>
</dbReference>
<dbReference type="InterPro" id="IPR050347">
    <property type="entry name" value="Bact_Beta-galactosidase"/>
</dbReference>
<evidence type="ECO:0000256" key="3">
    <source>
        <dbReference type="ARBA" id="ARBA00012756"/>
    </source>
</evidence>
<dbReference type="PROSITE" id="PS00608">
    <property type="entry name" value="GLYCOSYL_HYDROL_F2_2"/>
    <property type="match status" value="1"/>
</dbReference>
<evidence type="ECO:0000256" key="2">
    <source>
        <dbReference type="ARBA" id="ARBA00007401"/>
    </source>
</evidence>
<keyword evidence="5 8" id="KW-0378">Hydrolase</keyword>
<dbReference type="InterPro" id="IPR006104">
    <property type="entry name" value="Glyco_hydro_2_N"/>
</dbReference>
<dbReference type="InterPro" id="IPR017853">
    <property type="entry name" value="GH"/>
</dbReference>
<evidence type="ECO:0000256" key="5">
    <source>
        <dbReference type="ARBA" id="ARBA00022801"/>
    </source>
</evidence>
<dbReference type="SUPFAM" id="SSF49785">
    <property type="entry name" value="Galactose-binding domain-like"/>
    <property type="match status" value="1"/>
</dbReference>
<evidence type="ECO:0000256" key="7">
    <source>
        <dbReference type="ARBA" id="ARBA00032230"/>
    </source>
</evidence>
<dbReference type="Gene3D" id="3.20.20.80">
    <property type="entry name" value="Glycosidases"/>
    <property type="match status" value="1"/>
</dbReference>
<evidence type="ECO:0000313" key="10">
    <source>
        <dbReference type="EMBL" id="GAA0364814.1"/>
    </source>
</evidence>
<evidence type="ECO:0000256" key="1">
    <source>
        <dbReference type="ARBA" id="ARBA00001412"/>
    </source>
</evidence>
<dbReference type="EMBL" id="BAAABW010000026">
    <property type="protein sequence ID" value="GAA0364814.1"/>
    <property type="molecule type" value="Genomic_DNA"/>
</dbReference>
<dbReference type="InterPro" id="IPR013783">
    <property type="entry name" value="Ig-like_fold"/>
</dbReference>
<keyword evidence="11" id="KW-1185">Reference proteome</keyword>
<dbReference type="InterPro" id="IPR008979">
    <property type="entry name" value="Galactose-bd-like_sf"/>
</dbReference>
<dbReference type="Pfam" id="PF02837">
    <property type="entry name" value="Glyco_hydro_2_N"/>
    <property type="match status" value="1"/>
</dbReference>
<dbReference type="RefSeq" id="WP_344120840.1">
    <property type="nucleotide sequence ID" value="NZ_BAAABW010000026.1"/>
</dbReference>
<dbReference type="PANTHER" id="PTHR46323">
    <property type="entry name" value="BETA-GALACTOSIDASE"/>
    <property type="match status" value="1"/>
</dbReference>
<dbReference type="Gene3D" id="2.70.98.10">
    <property type="match status" value="1"/>
</dbReference>
<sequence>MRAPRPDPRAAVVTGASPEVFQMNREPARSPLVPFTDVRSALSSSGPAESPYYRSLNGEWRFAWSRNPAERPVDFWDPDFDDTGWDRIAVPGNWEMQGYPEPTYFNVRYPWTGYEQPTPPHAPTGFNPVGSYRRTFTVPDEWHGRRILISFQGVKSAFFVWVNGELVGYSEDSYSPAEFDLSPYLRTGRGEEENTLAVEVYRWSNGSWLEDQDMIDLSGIFRDVHLLSVPQVHVHDLFVRTELDGGFRDADLVAQVTLRAGSAAAPAYHLVHVGLHDAEGALVLSRTGTARFDAATGEAVVEVGAHVPRPSLWSAEAPNLYDVTVELADTEGRILEVHRARVGFRTVSCARGELTINGKPLVFRGVNRHESDPDHGQAVPPHRMVQDILIMKQHNINAVRTSHYPNDPRWLELCDAYGLYVIDEANLETHDVRETVPTSRPEWAAACLDRVRSLVERDKNHPCVVVWSLGNEAGRGDTFRAMADWVHDRDPSRPVHYEGMNEVADIESRMYATPDAVEAYGRSGGAKPYILCEYAHSMGNSTGNLKEYWDVIDAHPLLHGGFIWDFADQAVRLPLPGDLGGNYLSYGGDWKPGYPSDGNFCCNGLVDADRAPRPALQEVKKVYQPVRMSAGDLGNGVVRVDNRQLFTDLRGYELVWEVTCDGVRVQHGTLAPPQAGPGETAAVQLPLKPPQHSAPGAEYWLNVSFALHTATSWAAAGHVVAAEQFALPWGTPASSPVSPVPVQGLSVARTAQTITVTGPQFDLVLDRSTGTLTTYCHGGRPLLSGGPVPNFWRAPTDNDIGRGFQVMSRTWRDAGVNRTVTGVEVARTASGEVVLTVTATLPTAPAVSHWTTVFTVRGDGEVHVRHTLLPGQDLPDLPLVGALLTVPAAYRALSWYGRGPQENYQDRSTGSFVGRYDRFLDAPTMPYARPQESGNVTDVRSVSLTGPDGSGLTVLAEPGGAAGWLEISALPWTPFDADGPGHPHELEPRGETFLGVNHRQMGVGGNDSWGAAPLERHLLHADRQYSYAYRLRPAP</sequence>
<dbReference type="Proteomes" id="UP001500063">
    <property type="component" value="Unassembled WGS sequence"/>
</dbReference>
<accession>A0ABP3HA50</accession>
<proteinExistence type="inferred from homology"/>
<dbReference type="InterPro" id="IPR004199">
    <property type="entry name" value="B-gal_small/dom_5"/>
</dbReference>
<dbReference type="SUPFAM" id="SSF51445">
    <property type="entry name" value="(Trans)glycosidases"/>
    <property type="match status" value="1"/>
</dbReference>
<evidence type="ECO:0000256" key="6">
    <source>
        <dbReference type="ARBA" id="ARBA00023295"/>
    </source>
</evidence>
<comment type="similarity">
    <text evidence="2 8">Belongs to the glycosyl hydrolase 2 family.</text>
</comment>
<dbReference type="InterPro" id="IPR014718">
    <property type="entry name" value="GH-type_carb-bd"/>
</dbReference>
<dbReference type="EC" id="3.2.1.23" evidence="3 8"/>
<evidence type="ECO:0000256" key="4">
    <source>
        <dbReference type="ARBA" id="ARBA00013303"/>
    </source>
</evidence>
<dbReference type="Pfam" id="PF02929">
    <property type="entry name" value="Bgal_small_N"/>
    <property type="match status" value="1"/>
</dbReference>
<evidence type="ECO:0000259" key="9">
    <source>
        <dbReference type="SMART" id="SM01038"/>
    </source>
</evidence>
<dbReference type="PROSITE" id="PS00719">
    <property type="entry name" value="GLYCOSYL_HYDROL_F2_1"/>
    <property type="match status" value="1"/>
</dbReference>
<dbReference type="InterPro" id="IPR006101">
    <property type="entry name" value="Glyco_hydro_2"/>
</dbReference>
<dbReference type="Pfam" id="PF02836">
    <property type="entry name" value="Glyco_hydro_2_C"/>
    <property type="match status" value="1"/>
</dbReference>
<dbReference type="SUPFAM" id="SSF74650">
    <property type="entry name" value="Galactose mutarotase-like"/>
    <property type="match status" value="1"/>
</dbReference>
<dbReference type="Pfam" id="PF00703">
    <property type="entry name" value="Glyco_hydro_2"/>
    <property type="match status" value="1"/>
</dbReference>
<dbReference type="InterPro" id="IPR023230">
    <property type="entry name" value="Glyco_hydro_2_CS"/>
</dbReference>
<gene>
    <name evidence="10" type="primary">lacZ</name>
    <name evidence="10" type="ORF">GCM10010319_48360</name>
</gene>
<dbReference type="InterPro" id="IPR006103">
    <property type="entry name" value="Glyco_hydro_2_cat"/>
</dbReference>
<name>A0ABP3HA50_9ACTN</name>
<dbReference type="InterPro" id="IPR023232">
    <property type="entry name" value="Glyco_hydro_2_AS"/>
</dbReference>
<keyword evidence="6 8" id="KW-0326">Glycosidase</keyword>
<dbReference type="PRINTS" id="PR00132">
    <property type="entry name" value="GLHYDRLASE2"/>
</dbReference>
<dbReference type="Gene3D" id="2.60.120.260">
    <property type="entry name" value="Galactose-binding domain-like"/>
    <property type="match status" value="1"/>
</dbReference>
<dbReference type="InterPro" id="IPR011013">
    <property type="entry name" value="Gal_mutarotase_sf_dom"/>
</dbReference>
<dbReference type="PANTHER" id="PTHR46323:SF2">
    <property type="entry name" value="BETA-GALACTOSIDASE"/>
    <property type="match status" value="1"/>
</dbReference>
<evidence type="ECO:0000313" key="11">
    <source>
        <dbReference type="Proteomes" id="UP001500063"/>
    </source>
</evidence>
<comment type="caution">
    <text evidence="10">The sequence shown here is derived from an EMBL/GenBank/DDBJ whole genome shotgun (WGS) entry which is preliminary data.</text>
</comment>
<feature type="domain" description="Beta galactosidase small chain/" evidence="9">
    <location>
        <begin position="755"/>
        <end position="1032"/>
    </location>
</feature>
<dbReference type="Pfam" id="PF16353">
    <property type="entry name" value="LacZ_4"/>
    <property type="match status" value="1"/>
</dbReference>
<evidence type="ECO:0000256" key="8">
    <source>
        <dbReference type="RuleBase" id="RU361154"/>
    </source>
</evidence>